<evidence type="ECO:0000256" key="4">
    <source>
        <dbReference type="ARBA" id="ARBA00023128"/>
    </source>
</evidence>
<keyword evidence="4" id="KW-0496">Mitochondrion</keyword>
<organism evidence="5 6">
    <name type="scientific">Diplocarpon coronariae</name>
    <dbReference type="NCBI Taxonomy" id="2795749"/>
    <lineage>
        <taxon>Eukaryota</taxon>
        <taxon>Fungi</taxon>
        <taxon>Dikarya</taxon>
        <taxon>Ascomycota</taxon>
        <taxon>Pezizomycotina</taxon>
        <taxon>Leotiomycetes</taxon>
        <taxon>Helotiales</taxon>
        <taxon>Drepanopezizaceae</taxon>
        <taxon>Diplocarpon</taxon>
    </lineage>
</organism>
<dbReference type="InParanoid" id="A0A218Z9F7"/>
<dbReference type="InterPro" id="IPR024319">
    <property type="entry name" value="ATPase_expression_mit"/>
</dbReference>
<evidence type="ECO:0000256" key="2">
    <source>
        <dbReference type="ARBA" id="ARBA00022737"/>
    </source>
</evidence>
<evidence type="ECO:0000313" key="6">
    <source>
        <dbReference type="Proteomes" id="UP000242519"/>
    </source>
</evidence>
<gene>
    <name evidence="5" type="ORF">B2J93_556</name>
</gene>
<dbReference type="Pfam" id="PF12921">
    <property type="entry name" value="ATP13"/>
    <property type="match status" value="1"/>
</dbReference>
<protein>
    <recommendedName>
        <fullName evidence="7">Pentatricopeptide repeat domain-containing protein</fullName>
    </recommendedName>
</protein>
<accession>A0A218Z9F7</accession>
<dbReference type="PANTHER" id="PTHR47447">
    <property type="entry name" value="OS03G0856100 PROTEIN"/>
    <property type="match status" value="1"/>
</dbReference>
<dbReference type="OrthoDB" id="185373at2759"/>
<dbReference type="EMBL" id="MZNU01000094">
    <property type="protein sequence ID" value="OWP04711.1"/>
    <property type="molecule type" value="Genomic_DNA"/>
</dbReference>
<evidence type="ECO:0000256" key="3">
    <source>
        <dbReference type="ARBA" id="ARBA00022946"/>
    </source>
</evidence>
<reference evidence="5 6" key="1">
    <citation type="submission" date="2017-04" db="EMBL/GenBank/DDBJ databases">
        <title>Draft genome sequence of Marssonina coronaria NL1: causal agent of apple blotch.</title>
        <authorList>
            <person name="Cheng Q."/>
        </authorList>
    </citation>
    <scope>NUCLEOTIDE SEQUENCE [LARGE SCALE GENOMIC DNA]</scope>
    <source>
        <strain evidence="5 6">NL1</strain>
    </source>
</reference>
<comment type="caution">
    <text evidence="5">The sequence shown here is derived from an EMBL/GenBank/DDBJ whole genome shotgun (WGS) entry which is preliminary data.</text>
</comment>
<keyword evidence="2" id="KW-0677">Repeat</keyword>
<evidence type="ECO:0008006" key="7">
    <source>
        <dbReference type="Google" id="ProtNLM"/>
    </source>
</evidence>
<sequence>MKTLQFKLEAIESRIASCPRGVPSRVNALRLRRFLSSSRQLSLASGQAQDLFEVAGGECAKSQGIGEPVNGAVVEKAQVQGYKQPREQEIKLEPAETWESSEYKAWRQDISHYIRVQSRPKWRAKMGASGDALPVRPFDSHKAPPSIEEQEQALLSALRTQDPHAVMQIVLSLAALQKGVPSILGSLSPASFSEVLRCIDPKHFIDRQMELYKTVGTRSMRLLGLSQQVRPEDYNLFSGLFLSQIKDIMDARQRSWPLTLSDHKYMLRCARSIGHAEAAEEIWRSLTKPVHIWRDRVTKTVKRSTLSPDTECYNLYLDVKCWRDITHPDQRQRLRVIPDNLLPRHWDKVPHTLGGHRAGPDRGIKGKVAKVFQQMVTAGIAGNEETFRLLIIAFAREGDMTGVEAILKRVWAIDVPTLMATNNPPPAISYDPGSPFYPSRHFLFTLCHAYGINNNIPVALRLVDHVSRQYSIPVPIDAWEELLEWTFVLAKKKSTTNKRYDRERVPLYTGREIGQLPPQAVSSLWQTMISEPYNVQPTLKMYNFYITNLAYRQRFGEMQKRMEEAREVLKKDVLALSRKNIALNTSMRHQAPRHIIEKQVRDYVLTLLRVGRNRQYVKRWVRLLLSQGTKQLWDSENWLFQTLPDIVRKWSLFLPDKIRYQVLTGELSFNGQVKEEHRRRAIRRAQRGVGTRRLAMDGPLVKELRL</sequence>
<dbReference type="STRING" id="503106.A0A218Z9F7"/>
<evidence type="ECO:0000256" key="1">
    <source>
        <dbReference type="ARBA" id="ARBA00004173"/>
    </source>
</evidence>
<name>A0A218Z9F7_9HELO</name>
<proteinExistence type="predicted"/>
<evidence type="ECO:0000313" key="5">
    <source>
        <dbReference type="EMBL" id="OWP04711.1"/>
    </source>
</evidence>
<comment type="subcellular location">
    <subcellularLocation>
        <location evidence="1">Mitochondrion</location>
    </subcellularLocation>
</comment>
<dbReference type="PANTHER" id="PTHR47447:SF17">
    <property type="entry name" value="OS12G0638900 PROTEIN"/>
    <property type="match status" value="1"/>
</dbReference>
<keyword evidence="6" id="KW-1185">Reference proteome</keyword>
<dbReference type="Proteomes" id="UP000242519">
    <property type="component" value="Unassembled WGS sequence"/>
</dbReference>
<keyword evidence="3" id="KW-0809">Transit peptide</keyword>
<dbReference type="AlphaFoldDB" id="A0A218Z9F7"/>
<dbReference type="GO" id="GO:0005739">
    <property type="term" value="C:mitochondrion"/>
    <property type="evidence" value="ECO:0007669"/>
    <property type="project" value="UniProtKB-SubCell"/>
</dbReference>